<dbReference type="EMBL" id="CAAALY010030607">
    <property type="protein sequence ID" value="VEL16990.1"/>
    <property type="molecule type" value="Genomic_DNA"/>
</dbReference>
<proteinExistence type="predicted"/>
<comment type="caution">
    <text evidence="2">The sequence shown here is derived from an EMBL/GenBank/DDBJ whole genome shotgun (WGS) entry which is preliminary data.</text>
</comment>
<feature type="region of interest" description="Disordered" evidence="1">
    <location>
        <begin position="18"/>
        <end position="53"/>
    </location>
</feature>
<gene>
    <name evidence="2" type="ORF">PXEA_LOCUS10430</name>
</gene>
<organism evidence="2 3">
    <name type="scientific">Protopolystoma xenopodis</name>
    <dbReference type="NCBI Taxonomy" id="117903"/>
    <lineage>
        <taxon>Eukaryota</taxon>
        <taxon>Metazoa</taxon>
        <taxon>Spiralia</taxon>
        <taxon>Lophotrochozoa</taxon>
        <taxon>Platyhelminthes</taxon>
        <taxon>Monogenea</taxon>
        <taxon>Polyopisthocotylea</taxon>
        <taxon>Polystomatidea</taxon>
        <taxon>Polystomatidae</taxon>
        <taxon>Protopolystoma</taxon>
    </lineage>
</organism>
<protein>
    <submittedName>
        <fullName evidence="2">Uncharacterized protein</fullName>
    </submittedName>
</protein>
<name>A0A3S5CFJ4_9PLAT</name>
<reference evidence="2" key="1">
    <citation type="submission" date="2018-11" db="EMBL/GenBank/DDBJ databases">
        <authorList>
            <consortium name="Pathogen Informatics"/>
        </authorList>
    </citation>
    <scope>NUCLEOTIDE SEQUENCE</scope>
</reference>
<evidence type="ECO:0000256" key="1">
    <source>
        <dbReference type="SAM" id="MobiDB-lite"/>
    </source>
</evidence>
<accession>A0A3S5CFJ4</accession>
<dbReference type="Proteomes" id="UP000784294">
    <property type="component" value="Unassembled WGS sequence"/>
</dbReference>
<evidence type="ECO:0000313" key="3">
    <source>
        <dbReference type="Proteomes" id="UP000784294"/>
    </source>
</evidence>
<sequence length="99" mass="11238">MQVADRTDVGLAHIFCRRRDDPGDESSLQVLRHRQTQQHARPEAQTSYRPWGQRERVAKVGRATEPAHAETCQSDGLAHQHRPRLFAVSFQNDQPAASL</sequence>
<evidence type="ECO:0000313" key="2">
    <source>
        <dbReference type="EMBL" id="VEL16990.1"/>
    </source>
</evidence>
<keyword evidence="3" id="KW-1185">Reference proteome</keyword>
<dbReference type="AlphaFoldDB" id="A0A3S5CFJ4"/>